<dbReference type="EMBL" id="FOCO01000009">
    <property type="protein sequence ID" value="SEN19392.1"/>
    <property type="molecule type" value="Genomic_DNA"/>
</dbReference>
<evidence type="ECO:0000313" key="3">
    <source>
        <dbReference type="EMBL" id="SEN19392.1"/>
    </source>
</evidence>
<dbReference type="Gene3D" id="3.40.50.620">
    <property type="entry name" value="HUPs"/>
    <property type="match status" value="1"/>
</dbReference>
<evidence type="ECO:0000256" key="1">
    <source>
        <dbReference type="ARBA" id="ARBA00008791"/>
    </source>
</evidence>
<dbReference type="Pfam" id="PF00582">
    <property type="entry name" value="Usp"/>
    <property type="match status" value="1"/>
</dbReference>
<sequence>MPLFGEQRDMSMYKHIMVPVDLAHIDKSETAFVIVADLAKLYDAIVTYVAITSNVPGAIAHNPEEFAHKLADFAKAQSDQRGHRTAAHSVVSSDPTVDLDKKLAGTVDELGADLIVMATHIPNMADMLLPSHGGALARHTGASVFLVRAH</sequence>
<evidence type="ECO:0000259" key="2">
    <source>
        <dbReference type="Pfam" id="PF00582"/>
    </source>
</evidence>
<dbReference type="PRINTS" id="PR01438">
    <property type="entry name" value="UNVRSLSTRESS"/>
</dbReference>
<feature type="domain" description="UspA" evidence="2">
    <location>
        <begin position="12"/>
        <end position="148"/>
    </location>
</feature>
<protein>
    <submittedName>
        <fullName evidence="3">Nucleotide-binding universal stress protein, UspA family</fullName>
    </submittedName>
</protein>
<dbReference type="AlphaFoldDB" id="A0A1H8EIT7"/>
<dbReference type="SUPFAM" id="SSF52402">
    <property type="entry name" value="Adenine nucleotide alpha hydrolases-like"/>
    <property type="match status" value="1"/>
</dbReference>
<reference evidence="3 4" key="1">
    <citation type="submission" date="2016-10" db="EMBL/GenBank/DDBJ databases">
        <authorList>
            <person name="de Groot N.N."/>
        </authorList>
    </citation>
    <scope>NUCLEOTIDE SEQUENCE [LARGE SCALE GENOMIC DNA]</scope>
    <source>
        <strain evidence="3 4">CGMCC 1.10836</strain>
    </source>
</reference>
<dbReference type="RefSeq" id="WP_231579786.1">
    <property type="nucleotide sequence ID" value="NZ_FOCO01000009.1"/>
</dbReference>
<dbReference type="InterPro" id="IPR014729">
    <property type="entry name" value="Rossmann-like_a/b/a_fold"/>
</dbReference>
<accession>A0A1H8EIT7</accession>
<comment type="similarity">
    <text evidence="1">Belongs to the universal stress protein A family.</text>
</comment>
<gene>
    <name evidence="3" type="ORF">SAMN05216227_10093</name>
</gene>
<dbReference type="InterPro" id="IPR006016">
    <property type="entry name" value="UspA"/>
</dbReference>
<dbReference type="InterPro" id="IPR006015">
    <property type="entry name" value="Universal_stress_UspA"/>
</dbReference>
<evidence type="ECO:0000313" key="4">
    <source>
        <dbReference type="Proteomes" id="UP000183002"/>
    </source>
</evidence>
<organism evidence="3 4">
    <name type="scientific">Pseudorhodobacter antarcticus</name>
    <dbReference type="NCBI Taxonomy" id="1077947"/>
    <lineage>
        <taxon>Bacteria</taxon>
        <taxon>Pseudomonadati</taxon>
        <taxon>Pseudomonadota</taxon>
        <taxon>Alphaproteobacteria</taxon>
        <taxon>Rhodobacterales</taxon>
        <taxon>Paracoccaceae</taxon>
        <taxon>Pseudorhodobacter</taxon>
    </lineage>
</organism>
<dbReference type="CDD" id="cd00293">
    <property type="entry name" value="USP-like"/>
    <property type="match status" value="1"/>
</dbReference>
<dbReference type="STRING" id="1077947.SAMN05216227_10093"/>
<name>A0A1H8EIT7_9RHOB</name>
<proteinExistence type="inferred from homology"/>
<dbReference type="Proteomes" id="UP000183002">
    <property type="component" value="Unassembled WGS sequence"/>
</dbReference>
<keyword evidence="4" id="KW-1185">Reference proteome</keyword>